<sequence length="108" mass="12359">MQKKCVFDALSDAVILFTLRGIQAVNSTRFDVGSALDWTRLDFRKRKEAMEKTLKAALLGREGSNKIDNEVIVNLNNKKVMTIEHLAKLSTDRFVDNLLPPYRLFFAQ</sequence>
<reference evidence="1 2" key="1">
    <citation type="submission" date="2016-06" db="EMBL/GenBank/DDBJ databases">
        <title>The sequenced genome of the ice-adhering bacterium Marinomonas primoryensis, from Antarctica.</title>
        <authorList>
            <person name="Graham L."/>
            <person name="Vance T.D.R."/>
            <person name="Davies P.L."/>
        </authorList>
    </citation>
    <scope>NUCLEOTIDE SEQUENCE [LARGE SCALE GENOMIC DNA]</scope>
    <source>
        <strain evidence="1 2">AceL</strain>
    </source>
</reference>
<evidence type="ECO:0000313" key="1">
    <source>
        <dbReference type="EMBL" id="AWX99878.1"/>
    </source>
</evidence>
<gene>
    <name evidence="1" type="ORF">A8139_07625</name>
</gene>
<dbReference type="Proteomes" id="UP000249898">
    <property type="component" value="Chromosome"/>
</dbReference>
<proteinExistence type="predicted"/>
<dbReference type="RefSeq" id="WP_112137018.1">
    <property type="nucleotide sequence ID" value="NZ_CP016181.1"/>
</dbReference>
<organism evidence="1 2">
    <name type="scientific">Marinomonas primoryensis</name>
    <dbReference type="NCBI Taxonomy" id="178399"/>
    <lineage>
        <taxon>Bacteria</taxon>
        <taxon>Pseudomonadati</taxon>
        <taxon>Pseudomonadota</taxon>
        <taxon>Gammaproteobacteria</taxon>
        <taxon>Oceanospirillales</taxon>
        <taxon>Oceanospirillaceae</taxon>
        <taxon>Marinomonas</taxon>
    </lineage>
</organism>
<dbReference type="AlphaFoldDB" id="A0A2Z4PRX6"/>
<accession>A0A2Z4PRX6</accession>
<dbReference type="EMBL" id="CP016181">
    <property type="protein sequence ID" value="AWX99878.1"/>
    <property type="molecule type" value="Genomic_DNA"/>
</dbReference>
<name>A0A2Z4PRX6_9GAMM</name>
<protein>
    <submittedName>
        <fullName evidence="1">Uncharacterized protein</fullName>
    </submittedName>
</protein>
<evidence type="ECO:0000313" key="2">
    <source>
        <dbReference type="Proteomes" id="UP000249898"/>
    </source>
</evidence>